<dbReference type="InterPro" id="IPR013096">
    <property type="entry name" value="Cupin_2"/>
</dbReference>
<dbReference type="PANTHER" id="PTHR36114">
    <property type="entry name" value="16.7 KDA PROTEIN IN WHIE LOCUS"/>
    <property type="match status" value="1"/>
</dbReference>
<evidence type="ECO:0000313" key="3">
    <source>
        <dbReference type="Proteomes" id="UP000326500"/>
    </source>
</evidence>
<dbReference type="PROSITE" id="PS51257">
    <property type="entry name" value="PROKAR_LIPOPROTEIN"/>
    <property type="match status" value="1"/>
</dbReference>
<feature type="domain" description="Cupin type-2" evidence="1">
    <location>
        <begin position="205"/>
        <end position="272"/>
    </location>
</feature>
<evidence type="ECO:0000259" key="1">
    <source>
        <dbReference type="Pfam" id="PF07883"/>
    </source>
</evidence>
<sequence>MQKIILLLFAGVLLSAGCLTASEPPREAGIALITPADPAPIFGGQATISEIVGREIPGVQTNYSLGYVVIPPGNATPPHRLLGSTEVVHVIGGVAEISCNNETVIIREGETVLLPEGALQSITSIGETDLSYLSAVQPPFTEEIEVLVDGPDPSNKMTDGAPLVIADPRGGIEWDLESQAAAYTLLNPVLMNETVIPIAYSIAYVELLPGGYLGFDGIRDSSDLLYVIEGEIEVATPDGGTIRIPAGSAAYIPPNVVKETRNTVNKTTVILSFIDPTWTPEKTGLWGWKPSFFTADSRRSAGLSAEHWQ</sequence>
<dbReference type="Gene3D" id="2.60.120.10">
    <property type="entry name" value="Jelly Rolls"/>
    <property type="match status" value="2"/>
</dbReference>
<dbReference type="OrthoDB" id="106220at2157"/>
<dbReference type="InterPro" id="IPR014710">
    <property type="entry name" value="RmlC-like_jellyroll"/>
</dbReference>
<dbReference type="AlphaFoldDB" id="A0A1G9AEG2"/>
<dbReference type="PANTHER" id="PTHR36114:SF1">
    <property type="entry name" value="16.7 KDA PROTEIN IN WHIE LOCUS"/>
    <property type="match status" value="1"/>
</dbReference>
<reference evidence="2 3" key="1">
    <citation type="submission" date="2016-10" db="EMBL/GenBank/DDBJ databases">
        <authorList>
            <person name="Varghese N."/>
            <person name="Submissions S."/>
        </authorList>
    </citation>
    <scope>NUCLEOTIDE SEQUENCE [LARGE SCALE GENOMIC DNA]</scope>
    <source>
        <strain evidence="2 3">DSM 2373</strain>
    </source>
</reference>
<gene>
    <name evidence="2" type="ORF">SAMN04488571_1066</name>
</gene>
<dbReference type="STRING" id="2200.GCA_001571405_00381"/>
<protein>
    <submittedName>
        <fullName evidence="2">Cupin domain-containing protein</fullName>
    </submittedName>
</protein>
<keyword evidence="3" id="KW-1185">Reference proteome</keyword>
<evidence type="ECO:0000313" key="2">
    <source>
        <dbReference type="EMBL" id="SDK25658.1"/>
    </source>
</evidence>
<feature type="domain" description="Cupin type-2" evidence="1">
    <location>
        <begin position="67"/>
        <end position="134"/>
    </location>
</feature>
<dbReference type="Proteomes" id="UP000326500">
    <property type="component" value="Unassembled WGS sequence"/>
</dbReference>
<name>A0A1G9AEG2_9EURY</name>
<dbReference type="InterPro" id="IPR011051">
    <property type="entry name" value="RmlC_Cupin_sf"/>
</dbReference>
<dbReference type="RefSeq" id="WP_083524713.1">
    <property type="nucleotide sequence ID" value="NZ_BCNX01000003.1"/>
</dbReference>
<dbReference type="EMBL" id="FNFT01000006">
    <property type="protein sequence ID" value="SDK25658.1"/>
    <property type="molecule type" value="Genomic_DNA"/>
</dbReference>
<organism evidence="2 3">
    <name type="scientific">Methanoculleus thermophilus</name>
    <dbReference type="NCBI Taxonomy" id="2200"/>
    <lineage>
        <taxon>Archaea</taxon>
        <taxon>Methanobacteriati</taxon>
        <taxon>Methanobacteriota</taxon>
        <taxon>Stenosarchaea group</taxon>
        <taxon>Methanomicrobia</taxon>
        <taxon>Methanomicrobiales</taxon>
        <taxon>Methanomicrobiaceae</taxon>
        <taxon>Methanoculleus</taxon>
    </lineage>
</organism>
<proteinExistence type="predicted"/>
<accession>A0A1G9AEG2</accession>
<dbReference type="Pfam" id="PF07883">
    <property type="entry name" value="Cupin_2"/>
    <property type="match status" value="2"/>
</dbReference>
<dbReference type="SUPFAM" id="SSF51182">
    <property type="entry name" value="RmlC-like cupins"/>
    <property type="match status" value="2"/>
</dbReference>
<dbReference type="InterPro" id="IPR052044">
    <property type="entry name" value="PKS_Associated_Protein"/>
</dbReference>